<keyword evidence="2" id="KW-0805">Transcription regulation</keyword>
<evidence type="ECO:0000256" key="2">
    <source>
        <dbReference type="ARBA" id="ARBA00023015"/>
    </source>
</evidence>
<keyword evidence="7" id="KW-1185">Reference proteome</keyword>
<organism evidence="6 7">
    <name type="scientific">Skermanella aerolata</name>
    <dbReference type="NCBI Taxonomy" id="393310"/>
    <lineage>
        <taxon>Bacteria</taxon>
        <taxon>Pseudomonadati</taxon>
        <taxon>Pseudomonadota</taxon>
        <taxon>Alphaproteobacteria</taxon>
        <taxon>Rhodospirillales</taxon>
        <taxon>Azospirillaceae</taxon>
        <taxon>Skermanella</taxon>
    </lineage>
</organism>
<dbReference type="PANTHER" id="PTHR30537">
    <property type="entry name" value="HTH-TYPE TRANSCRIPTIONAL REGULATOR"/>
    <property type="match status" value="1"/>
</dbReference>
<evidence type="ECO:0000256" key="4">
    <source>
        <dbReference type="ARBA" id="ARBA00023163"/>
    </source>
</evidence>
<dbReference type="InterPro" id="IPR036390">
    <property type="entry name" value="WH_DNA-bd_sf"/>
</dbReference>
<dbReference type="Proteomes" id="UP000321523">
    <property type="component" value="Unassembled WGS sequence"/>
</dbReference>
<feature type="domain" description="HTH lysR-type" evidence="5">
    <location>
        <begin position="2"/>
        <end position="59"/>
    </location>
</feature>
<proteinExistence type="inferred from homology"/>
<comment type="caution">
    <text evidence="6">The sequence shown here is derived from an EMBL/GenBank/DDBJ whole genome shotgun (WGS) entry which is preliminary data.</text>
</comment>
<dbReference type="Gene3D" id="3.40.190.290">
    <property type="match status" value="1"/>
</dbReference>
<dbReference type="PROSITE" id="PS50931">
    <property type="entry name" value="HTH_LYSR"/>
    <property type="match status" value="1"/>
</dbReference>
<dbReference type="InterPro" id="IPR005119">
    <property type="entry name" value="LysR_subst-bd"/>
</dbReference>
<dbReference type="InterPro" id="IPR058163">
    <property type="entry name" value="LysR-type_TF_proteobact-type"/>
</dbReference>
<evidence type="ECO:0000313" key="7">
    <source>
        <dbReference type="Proteomes" id="UP000321523"/>
    </source>
</evidence>
<dbReference type="SUPFAM" id="SSF53850">
    <property type="entry name" value="Periplasmic binding protein-like II"/>
    <property type="match status" value="1"/>
</dbReference>
<evidence type="ECO:0000313" key="6">
    <source>
        <dbReference type="EMBL" id="GEO40666.1"/>
    </source>
</evidence>
<protein>
    <submittedName>
        <fullName evidence="6">Transcriptional regulator</fullName>
    </submittedName>
</protein>
<dbReference type="OrthoDB" id="7333438at2"/>
<dbReference type="SUPFAM" id="SSF46785">
    <property type="entry name" value="Winged helix' DNA-binding domain"/>
    <property type="match status" value="1"/>
</dbReference>
<evidence type="ECO:0000256" key="1">
    <source>
        <dbReference type="ARBA" id="ARBA00009437"/>
    </source>
</evidence>
<keyword evidence="4" id="KW-0804">Transcription</keyword>
<dbReference type="AlphaFoldDB" id="A0A512DW49"/>
<dbReference type="InterPro" id="IPR036388">
    <property type="entry name" value="WH-like_DNA-bd_sf"/>
</dbReference>
<comment type="similarity">
    <text evidence="1">Belongs to the LysR transcriptional regulatory family.</text>
</comment>
<reference evidence="6 7" key="1">
    <citation type="submission" date="2019-07" db="EMBL/GenBank/DDBJ databases">
        <title>Whole genome shotgun sequence of Skermanella aerolata NBRC 106429.</title>
        <authorList>
            <person name="Hosoyama A."/>
            <person name="Uohara A."/>
            <person name="Ohji S."/>
            <person name="Ichikawa N."/>
        </authorList>
    </citation>
    <scope>NUCLEOTIDE SEQUENCE [LARGE SCALE GENOMIC DNA]</scope>
    <source>
        <strain evidence="6 7">NBRC 106429</strain>
    </source>
</reference>
<sequence>MLDWDDLRFFLALARSGSLSAAARDLRVAQSTVGRRLGSLEASLGVRLLNRTPDGYMPTLAGEEVRAQAEKLEAEALSLERTVAGRDTRLAGLVRVTCAETIASYLLAPCLAALHAEHPDMMVELISNPRELSLAMREAEISVRLTRSDQHDLVVRKIGSLGFGLYAAPAYLDRQGEPDYAAGCSGHHLITQLDDIQDAAQASWLADLAPRARIAVQTNSHEAAVLTALHGGGLACLARFRGDRESGLTRLITQSPPPSTGIWLVVHRDNRHTARIRTVLSHITDSVHALAEALSPNVRKSSGEKQVG</sequence>
<dbReference type="PANTHER" id="PTHR30537:SF3">
    <property type="entry name" value="TRANSCRIPTIONAL REGULATORY PROTEIN"/>
    <property type="match status" value="1"/>
</dbReference>
<dbReference type="InterPro" id="IPR000847">
    <property type="entry name" value="LysR_HTH_N"/>
</dbReference>
<evidence type="ECO:0000259" key="5">
    <source>
        <dbReference type="PROSITE" id="PS50931"/>
    </source>
</evidence>
<accession>A0A512DW49</accession>
<dbReference type="Gene3D" id="1.10.10.10">
    <property type="entry name" value="Winged helix-like DNA-binding domain superfamily/Winged helix DNA-binding domain"/>
    <property type="match status" value="1"/>
</dbReference>
<dbReference type="EMBL" id="BJYZ01000022">
    <property type="protein sequence ID" value="GEO40666.1"/>
    <property type="molecule type" value="Genomic_DNA"/>
</dbReference>
<dbReference type="GO" id="GO:0003700">
    <property type="term" value="F:DNA-binding transcription factor activity"/>
    <property type="evidence" value="ECO:0007669"/>
    <property type="project" value="InterPro"/>
</dbReference>
<keyword evidence="3" id="KW-0238">DNA-binding</keyword>
<dbReference type="GO" id="GO:0043565">
    <property type="term" value="F:sequence-specific DNA binding"/>
    <property type="evidence" value="ECO:0007669"/>
    <property type="project" value="TreeGrafter"/>
</dbReference>
<gene>
    <name evidence="6" type="ORF">SAE02_48140</name>
</gene>
<dbReference type="Pfam" id="PF03466">
    <property type="entry name" value="LysR_substrate"/>
    <property type="match status" value="1"/>
</dbReference>
<dbReference type="RefSeq" id="WP_044430622.1">
    <property type="nucleotide sequence ID" value="NZ_BJYZ01000022.1"/>
</dbReference>
<evidence type="ECO:0000256" key="3">
    <source>
        <dbReference type="ARBA" id="ARBA00023125"/>
    </source>
</evidence>
<dbReference type="Pfam" id="PF00126">
    <property type="entry name" value="HTH_1"/>
    <property type="match status" value="1"/>
</dbReference>
<name>A0A512DW49_9PROT</name>
<dbReference type="GO" id="GO:0006351">
    <property type="term" value="P:DNA-templated transcription"/>
    <property type="evidence" value="ECO:0007669"/>
    <property type="project" value="TreeGrafter"/>
</dbReference>